<proteinExistence type="predicted"/>
<dbReference type="EMBL" id="JAMQBK010000024">
    <property type="protein sequence ID" value="MCM2370834.1"/>
    <property type="molecule type" value="Genomic_DNA"/>
</dbReference>
<comment type="caution">
    <text evidence="2">The sequence shown here is derived from an EMBL/GenBank/DDBJ whole genome shotgun (WGS) entry which is preliminary data.</text>
</comment>
<organism evidence="2 3">
    <name type="scientific">Aporhodopirellula aestuarii</name>
    <dbReference type="NCBI Taxonomy" id="2950107"/>
    <lineage>
        <taxon>Bacteria</taxon>
        <taxon>Pseudomonadati</taxon>
        <taxon>Planctomycetota</taxon>
        <taxon>Planctomycetia</taxon>
        <taxon>Pirellulales</taxon>
        <taxon>Pirellulaceae</taxon>
        <taxon>Aporhodopirellula</taxon>
    </lineage>
</organism>
<keyword evidence="3" id="KW-1185">Reference proteome</keyword>
<name>A0ABT0U1Q9_9BACT</name>
<dbReference type="SUPFAM" id="SSF48239">
    <property type="entry name" value="Terpenoid cyclases/Protein prenyltransferases"/>
    <property type="match status" value="1"/>
</dbReference>
<sequence length="610" mass="66479">MPPPPPPRASLPPLSTSPQLAPPQPPSQPSASPQPASPQPVDPQPVDPQPINPQQPVSPQPRQPQAPAQPRQPVQPQPRSRPQPGAQPQQQSPQPATRAQQPTRAGLAEPQTSSNSAKPLASGQSGGEGGKIPRWRGLVTPASQKSTHEDEPLEPVRRSIPAWLVSMIFHMTLLLALALWTLPVGDGISRVVLEFGEAKESESVELQEYALESADSVFQEDSADSEVEAPVDLEVEAMIESIDIAEPTDIAPLEIGATSSDLVVKPMFGGRTGAMKSALLAMYGGNSDTVEAVDLGLKWLARQQQNNGSWSMRGPYDDGSFQENRTAATAMALLAFQGDGNTHFDGPYAKVVEKGLKYLLNKQSRRDGFFAGGEPDHQRAYAHAQATIALCELYGMTKDSKLRVPSEAAIDYSVRAQGREGGWRYDPRGDSDLSVTGWYVMALSSAQAAGIAVEPSTLAFINGYLDTVAVENGAGYCYQRGRPPSPSMTAEGLLCRQYLGWNRDRQAMSLGLSTLVQDWPINRESMNVYYWYYATQALHHYGGSAWEIWNSNMKVVLPRMQVKRGSEAGSWSPQADEHGNASGRLYTTCFSIYCLEVYYRHLPLYKLGDK</sequence>
<dbReference type="CDD" id="cd00688">
    <property type="entry name" value="ISOPREN_C2_like"/>
    <property type="match status" value="1"/>
</dbReference>
<evidence type="ECO:0000313" key="2">
    <source>
        <dbReference type="EMBL" id="MCM2370834.1"/>
    </source>
</evidence>
<feature type="compositionally biased region" description="Pro residues" evidence="1">
    <location>
        <begin position="1"/>
        <end position="10"/>
    </location>
</feature>
<dbReference type="Proteomes" id="UP001202961">
    <property type="component" value="Unassembled WGS sequence"/>
</dbReference>
<gene>
    <name evidence="2" type="ORF">NB063_09470</name>
</gene>
<feature type="region of interest" description="Disordered" evidence="1">
    <location>
        <begin position="1"/>
        <end position="136"/>
    </location>
</feature>
<dbReference type="Gene3D" id="1.50.10.20">
    <property type="match status" value="2"/>
</dbReference>
<evidence type="ECO:0000313" key="3">
    <source>
        <dbReference type="Proteomes" id="UP001202961"/>
    </source>
</evidence>
<dbReference type="InterPro" id="IPR008930">
    <property type="entry name" value="Terpenoid_cyclase/PrenylTrfase"/>
</dbReference>
<reference evidence="2 3" key="1">
    <citation type="journal article" date="2022" name="Syst. Appl. Microbiol.">
        <title>Rhodopirellula aestuarii sp. nov., a novel member of the genus Rhodopirellula isolated from brackish sediments collected in the Tagus River estuary, Portugal.</title>
        <authorList>
            <person name="Vitorino I.R."/>
            <person name="Klimek D."/>
            <person name="Calusinska M."/>
            <person name="Lobo-da-Cunha A."/>
            <person name="Vasconcelos V."/>
            <person name="Lage O.M."/>
        </authorList>
    </citation>
    <scope>NUCLEOTIDE SEQUENCE [LARGE SCALE GENOMIC DNA]</scope>
    <source>
        <strain evidence="2 3">ICT_H3.1</strain>
    </source>
</reference>
<feature type="compositionally biased region" description="Low complexity" evidence="1">
    <location>
        <begin position="82"/>
        <end position="105"/>
    </location>
</feature>
<feature type="compositionally biased region" description="Pro residues" evidence="1">
    <location>
        <begin position="35"/>
        <end position="64"/>
    </location>
</feature>
<evidence type="ECO:0000256" key="1">
    <source>
        <dbReference type="SAM" id="MobiDB-lite"/>
    </source>
</evidence>
<protein>
    <submittedName>
        <fullName evidence="2">Terpene cyclase/mutase family protein</fullName>
    </submittedName>
</protein>
<accession>A0ABT0U1Q9</accession>